<dbReference type="AlphaFoldDB" id="A0A8T0IDC0"/>
<protein>
    <submittedName>
        <fullName evidence="1">Uncharacterized protein</fullName>
    </submittedName>
</protein>
<gene>
    <name evidence="1" type="ORF">KC19_3G004200</name>
</gene>
<evidence type="ECO:0000313" key="1">
    <source>
        <dbReference type="EMBL" id="KAG0581730.1"/>
    </source>
</evidence>
<keyword evidence="2" id="KW-1185">Reference proteome</keyword>
<comment type="caution">
    <text evidence="1">The sequence shown here is derived from an EMBL/GenBank/DDBJ whole genome shotgun (WGS) entry which is preliminary data.</text>
</comment>
<evidence type="ECO:0000313" key="2">
    <source>
        <dbReference type="Proteomes" id="UP000822688"/>
    </source>
</evidence>
<accession>A0A8T0IDC0</accession>
<organism evidence="1 2">
    <name type="scientific">Ceratodon purpureus</name>
    <name type="common">Fire moss</name>
    <name type="synonym">Dicranum purpureum</name>
    <dbReference type="NCBI Taxonomy" id="3225"/>
    <lineage>
        <taxon>Eukaryota</taxon>
        <taxon>Viridiplantae</taxon>
        <taxon>Streptophyta</taxon>
        <taxon>Embryophyta</taxon>
        <taxon>Bryophyta</taxon>
        <taxon>Bryophytina</taxon>
        <taxon>Bryopsida</taxon>
        <taxon>Dicranidae</taxon>
        <taxon>Pseudoditrichales</taxon>
        <taxon>Ditrichaceae</taxon>
        <taxon>Ceratodon</taxon>
    </lineage>
</organism>
<name>A0A8T0IDC0_CERPU</name>
<dbReference type="Proteomes" id="UP000822688">
    <property type="component" value="Chromosome 3"/>
</dbReference>
<sequence length="136" mass="15206">MNRDLDHHAPVQQNTTNFKVLPYKESFFTTLHHFGVSCPPITIQVANDLPLVGDLTWLSYCVVGSTMLIQPHYSAPLDSPLGRVTRVPSTNSETEAGIQGIRKYLRLVCPYPSQFLCQIRCCSELLPPPPPPYVVL</sequence>
<reference evidence="1" key="1">
    <citation type="submission" date="2020-06" db="EMBL/GenBank/DDBJ databases">
        <title>WGS assembly of Ceratodon purpureus strain R40.</title>
        <authorList>
            <person name="Carey S.B."/>
            <person name="Jenkins J."/>
            <person name="Shu S."/>
            <person name="Lovell J.T."/>
            <person name="Sreedasyam A."/>
            <person name="Maumus F."/>
            <person name="Tiley G.P."/>
            <person name="Fernandez-Pozo N."/>
            <person name="Barry K."/>
            <person name="Chen C."/>
            <person name="Wang M."/>
            <person name="Lipzen A."/>
            <person name="Daum C."/>
            <person name="Saski C.A."/>
            <person name="Payton A.C."/>
            <person name="Mcbreen J.C."/>
            <person name="Conrad R.E."/>
            <person name="Kollar L.M."/>
            <person name="Olsson S."/>
            <person name="Huttunen S."/>
            <person name="Landis J.B."/>
            <person name="Wickett N.J."/>
            <person name="Johnson M.G."/>
            <person name="Rensing S.A."/>
            <person name="Grimwood J."/>
            <person name="Schmutz J."/>
            <person name="Mcdaniel S.F."/>
        </authorList>
    </citation>
    <scope>NUCLEOTIDE SEQUENCE</scope>
    <source>
        <strain evidence="1">R40</strain>
    </source>
</reference>
<proteinExistence type="predicted"/>
<dbReference type="EMBL" id="CM026423">
    <property type="protein sequence ID" value="KAG0581730.1"/>
    <property type="molecule type" value="Genomic_DNA"/>
</dbReference>